<evidence type="ECO:0000256" key="2">
    <source>
        <dbReference type="ARBA" id="ARBA00006402"/>
    </source>
</evidence>
<dbReference type="CDD" id="cd16922">
    <property type="entry name" value="HATPase_EvgS-ArcB-TorS-like"/>
    <property type="match status" value="1"/>
</dbReference>
<protein>
    <recommendedName>
        <fullName evidence="9">Circadian input-output histidine kinase CikA</fullName>
        <ecNumber evidence="3">2.7.13.3</ecNumber>
    </recommendedName>
    <alternativeName>
        <fullName evidence="4">Stage 0 sporulation protein A homolog</fullName>
    </alternativeName>
</protein>
<keyword evidence="14" id="KW-1185">Reference proteome</keyword>
<dbReference type="InterPro" id="IPR011006">
    <property type="entry name" value="CheY-like_superfamily"/>
</dbReference>
<evidence type="ECO:0000313" key="13">
    <source>
        <dbReference type="EMBL" id="TCP63701.1"/>
    </source>
</evidence>
<dbReference type="PRINTS" id="PR00344">
    <property type="entry name" value="BCTRLSENSOR"/>
</dbReference>
<dbReference type="InterPro" id="IPR003594">
    <property type="entry name" value="HATPase_dom"/>
</dbReference>
<dbReference type="FunFam" id="3.30.565.10:FF:000010">
    <property type="entry name" value="Sensor histidine kinase RcsC"/>
    <property type="match status" value="1"/>
</dbReference>
<feature type="domain" description="Response regulatory" evidence="12">
    <location>
        <begin position="132"/>
        <end position="253"/>
    </location>
</feature>
<dbReference type="Proteomes" id="UP000294813">
    <property type="component" value="Unassembled WGS sequence"/>
</dbReference>
<comment type="caution">
    <text evidence="10">Lacks conserved residue(s) required for the propagation of feature annotation.</text>
</comment>
<feature type="domain" description="Histidine kinase" evidence="11">
    <location>
        <begin position="1"/>
        <end position="114"/>
    </location>
</feature>
<dbReference type="RefSeq" id="WP_165876432.1">
    <property type="nucleotide sequence ID" value="NZ_JAOQNU010000015.1"/>
</dbReference>
<evidence type="ECO:0000256" key="4">
    <source>
        <dbReference type="ARBA" id="ARBA00018672"/>
    </source>
</evidence>
<evidence type="ECO:0000256" key="10">
    <source>
        <dbReference type="PROSITE-ProRule" id="PRU00169"/>
    </source>
</evidence>
<name>A0A4R2RUT8_9FIRM</name>
<dbReference type="Pfam" id="PF02518">
    <property type="entry name" value="HATPase_c"/>
    <property type="match status" value="1"/>
</dbReference>
<evidence type="ECO:0000259" key="12">
    <source>
        <dbReference type="PROSITE" id="PS50110"/>
    </source>
</evidence>
<comment type="catalytic activity">
    <reaction evidence="1">
        <text>ATP + protein L-histidine = ADP + protein N-phospho-L-histidine.</text>
        <dbReference type="EC" id="2.7.13.3"/>
    </reaction>
</comment>
<dbReference type="InterPro" id="IPR036890">
    <property type="entry name" value="HATPase_C_sf"/>
</dbReference>
<keyword evidence="7" id="KW-0902">Two-component regulatory system</keyword>
<evidence type="ECO:0000256" key="9">
    <source>
        <dbReference type="ARBA" id="ARBA00074306"/>
    </source>
</evidence>
<evidence type="ECO:0000259" key="11">
    <source>
        <dbReference type="PROSITE" id="PS50109"/>
    </source>
</evidence>
<dbReference type="PANTHER" id="PTHR45339:SF3">
    <property type="entry name" value="HISTIDINE KINASE"/>
    <property type="match status" value="1"/>
</dbReference>
<evidence type="ECO:0000313" key="14">
    <source>
        <dbReference type="Proteomes" id="UP000294813"/>
    </source>
</evidence>
<feature type="domain" description="Response regulatory" evidence="12">
    <location>
        <begin position="283"/>
        <end position="401"/>
    </location>
</feature>
<comment type="function">
    <text evidence="8">May play the central regulatory role in sporulation. It may be an element of the effector pathway responsible for the activation of sporulation genes in response to nutritional stress. Spo0A may act in concert with spo0H (a sigma factor) to control the expression of some genes that are critical to the sporulation process.</text>
</comment>
<evidence type="ECO:0000256" key="5">
    <source>
        <dbReference type="ARBA" id="ARBA00022553"/>
    </source>
</evidence>
<keyword evidence="6" id="KW-0418">Kinase</keyword>
<dbReference type="GO" id="GO:0000160">
    <property type="term" value="P:phosphorelay signal transduction system"/>
    <property type="evidence" value="ECO:0007669"/>
    <property type="project" value="UniProtKB-KW"/>
</dbReference>
<dbReference type="CDD" id="cd00156">
    <property type="entry name" value="REC"/>
    <property type="match status" value="1"/>
</dbReference>
<dbReference type="InterPro" id="IPR005467">
    <property type="entry name" value="His_kinase_dom"/>
</dbReference>
<sequence length="409" mass="45421">MRIRQILLNLAGNAVKFTNQGKVSLVATVAGSDDHHVLVRFEVRDTGIGLSDEAKQRLFQPFTQADGSTTRKYGGTGLGLSISKRLVEMMHGSIGVESELGHGSTFWVEIPLQRSDLEAEAPSPKKRLPDLRILLMGKNQGALEVIHQYLNAWEFTNAFAADAQEAWQLIQPQPSISAAYNLVIVEGETADEKELEQVEQLQRVPGLSDVKWILVTGFNDRTKGEHALRRGFHAYLPKPIKQSQLLEMIAKLASAAHHETTPPMVKEPANEPAKELVDQKEKPILLAEDNRANQKLAVLLLKKLGYRTVAVNNGLEAVEACANGDYALVLMDCQMPEMDGFEATRQIRLSEQNTGRHLPIVAMTANAMQGDQERCLASGMDDYISKPVNPEKLREVIPRWYQQSISNET</sequence>
<keyword evidence="6" id="KW-0808">Transferase</keyword>
<dbReference type="SMART" id="SM00387">
    <property type="entry name" value="HATPase_c"/>
    <property type="match status" value="1"/>
</dbReference>
<dbReference type="GO" id="GO:0004673">
    <property type="term" value="F:protein histidine kinase activity"/>
    <property type="evidence" value="ECO:0007669"/>
    <property type="project" value="UniProtKB-EC"/>
</dbReference>
<comment type="caution">
    <text evidence="13">The sequence shown here is derived from an EMBL/GenBank/DDBJ whole genome shotgun (WGS) entry which is preliminary data.</text>
</comment>
<dbReference type="SMART" id="SM00448">
    <property type="entry name" value="REC"/>
    <property type="match status" value="2"/>
</dbReference>
<dbReference type="EC" id="2.7.13.3" evidence="3"/>
<dbReference type="InterPro" id="IPR004358">
    <property type="entry name" value="Sig_transdc_His_kin-like_C"/>
</dbReference>
<accession>A0A4R2RUT8</accession>
<dbReference type="Gene3D" id="3.30.565.10">
    <property type="entry name" value="Histidine kinase-like ATPase, C-terminal domain"/>
    <property type="match status" value="1"/>
</dbReference>
<dbReference type="Gene3D" id="3.40.50.2300">
    <property type="match status" value="2"/>
</dbReference>
<evidence type="ECO:0000256" key="3">
    <source>
        <dbReference type="ARBA" id="ARBA00012438"/>
    </source>
</evidence>
<dbReference type="PROSITE" id="PS50110">
    <property type="entry name" value="RESPONSE_REGULATORY"/>
    <property type="match status" value="2"/>
</dbReference>
<dbReference type="CDD" id="cd17546">
    <property type="entry name" value="REC_hyHK_CKI1_RcsC-like"/>
    <property type="match status" value="1"/>
</dbReference>
<reference evidence="13 14" key="1">
    <citation type="submission" date="2019-03" db="EMBL/GenBank/DDBJ databases">
        <title>Genomic Encyclopedia of Type Strains, Phase IV (KMG-IV): sequencing the most valuable type-strain genomes for metagenomic binning, comparative biology and taxonomic classification.</title>
        <authorList>
            <person name="Goeker M."/>
        </authorList>
    </citation>
    <scope>NUCLEOTIDE SEQUENCE [LARGE SCALE GENOMIC DNA]</scope>
    <source>
        <strain evidence="13 14">DSM 11170</strain>
    </source>
</reference>
<organism evidence="13 14">
    <name type="scientific">Heliophilum fasciatum</name>
    <dbReference type="NCBI Taxonomy" id="35700"/>
    <lineage>
        <taxon>Bacteria</taxon>
        <taxon>Bacillati</taxon>
        <taxon>Bacillota</taxon>
        <taxon>Clostridia</taxon>
        <taxon>Eubacteriales</taxon>
        <taxon>Heliobacteriaceae</taxon>
        <taxon>Heliophilum</taxon>
    </lineage>
</organism>
<dbReference type="SUPFAM" id="SSF52172">
    <property type="entry name" value="CheY-like"/>
    <property type="match status" value="2"/>
</dbReference>
<proteinExistence type="inferred from homology"/>
<evidence type="ECO:0000256" key="7">
    <source>
        <dbReference type="ARBA" id="ARBA00023012"/>
    </source>
</evidence>
<evidence type="ECO:0000256" key="6">
    <source>
        <dbReference type="ARBA" id="ARBA00022777"/>
    </source>
</evidence>
<dbReference type="AlphaFoldDB" id="A0A4R2RUT8"/>
<dbReference type="PROSITE" id="PS50109">
    <property type="entry name" value="HIS_KIN"/>
    <property type="match status" value="1"/>
</dbReference>
<dbReference type="PANTHER" id="PTHR45339">
    <property type="entry name" value="HYBRID SIGNAL TRANSDUCTION HISTIDINE KINASE J"/>
    <property type="match status" value="1"/>
</dbReference>
<keyword evidence="5 10" id="KW-0597">Phosphoprotein</keyword>
<dbReference type="SUPFAM" id="SSF55874">
    <property type="entry name" value="ATPase domain of HSP90 chaperone/DNA topoisomerase II/histidine kinase"/>
    <property type="match status" value="1"/>
</dbReference>
<comment type="similarity">
    <text evidence="2">In the N-terminal section; belongs to the phytochrome family.</text>
</comment>
<feature type="modified residue" description="4-aspartylphosphate" evidence="10">
    <location>
        <position position="332"/>
    </location>
</feature>
<evidence type="ECO:0000256" key="1">
    <source>
        <dbReference type="ARBA" id="ARBA00000085"/>
    </source>
</evidence>
<dbReference type="EMBL" id="SLXT01000016">
    <property type="protein sequence ID" value="TCP63701.1"/>
    <property type="molecule type" value="Genomic_DNA"/>
</dbReference>
<dbReference type="Pfam" id="PF00072">
    <property type="entry name" value="Response_reg"/>
    <property type="match status" value="2"/>
</dbReference>
<evidence type="ECO:0000256" key="8">
    <source>
        <dbReference type="ARBA" id="ARBA00024867"/>
    </source>
</evidence>
<gene>
    <name evidence="13" type="ORF">EDD73_11645</name>
</gene>
<dbReference type="InterPro" id="IPR001789">
    <property type="entry name" value="Sig_transdc_resp-reg_receiver"/>
</dbReference>